<feature type="region of interest" description="Disordered" evidence="1">
    <location>
        <begin position="435"/>
        <end position="466"/>
    </location>
</feature>
<gene>
    <name evidence="4" type="ORF">GCM10009802_49340</name>
</gene>
<dbReference type="InterPro" id="IPR001173">
    <property type="entry name" value="Glyco_trans_2-like"/>
</dbReference>
<organism evidence="4 5">
    <name type="scientific">Streptomyces synnematoformans</name>
    <dbReference type="NCBI Taxonomy" id="415721"/>
    <lineage>
        <taxon>Bacteria</taxon>
        <taxon>Bacillati</taxon>
        <taxon>Actinomycetota</taxon>
        <taxon>Actinomycetes</taxon>
        <taxon>Kitasatosporales</taxon>
        <taxon>Streptomycetaceae</taxon>
        <taxon>Streptomyces</taxon>
    </lineage>
</organism>
<dbReference type="Proteomes" id="UP001500443">
    <property type="component" value="Unassembled WGS sequence"/>
</dbReference>
<dbReference type="Pfam" id="PF22181">
    <property type="entry name" value="TarS_linker"/>
    <property type="match status" value="1"/>
</dbReference>
<evidence type="ECO:0000256" key="1">
    <source>
        <dbReference type="SAM" id="MobiDB-lite"/>
    </source>
</evidence>
<feature type="domain" description="TarS/TarP linker" evidence="3">
    <location>
        <begin position="232"/>
        <end position="326"/>
    </location>
</feature>
<proteinExistence type="predicted"/>
<dbReference type="EMBL" id="BAAAPF010000207">
    <property type="protein sequence ID" value="GAA2139368.1"/>
    <property type="molecule type" value="Genomic_DNA"/>
</dbReference>
<reference evidence="5" key="1">
    <citation type="journal article" date="2019" name="Int. J. Syst. Evol. Microbiol.">
        <title>The Global Catalogue of Microorganisms (GCM) 10K type strain sequencing project: providing services to taxonomists for standard genome sequencing and annotation.</title>
        <authorList>
            <consortium name="The Broad Institute Genomics Platform"/>
            <consortium name="The Broad Institute Genome Sequencing Center for Infectious Disease"/>
            <person name="Wu L."/>
            <person name="Ma J."/>
        </authorList>
    </citation>
    <scope>NUCLEOTIDE SEQUENCE [LARGE SCALE GENOMIC DNA]</scope>
    <source>
        <strain evidence="5">JCM 15481</strain>
    </source>
</reference>
<dbReference type="PANTHER" id="PTHR22916:SF3">
    <property type="entry name" value="UDP-GLCNAC:BETAGAL BETA-1,3-N-ACETYLGLUCOSAMINYLTRANSFERASE-LIKE PROTEIN 1"/>
    <property type="match status" value="1"/>
</dbReference>
<evidence type="ECO:0000313" key="4">
    <source>
        <dbReference type="EMBL" id="GAA2139368.1"/>
    </source>
</evidence>
<name>A0ABN2ZBB2_9ACTN</name>
<evidence type="ECO:0000313" key="5">
    <source>
        <dbReference type="Proteomes" id="UP001500443"/>
    </source>
</evidence>
<feature type="domain" description="Glycosyltransferase 2-like" evidence="2">
    <location>
        <begin position="7"/>
        <end position="139"/>
    </location>
</feature>
<evidence type="ECO:0008006" key="6">
    <source>
        <dbReference type="Google" id="ProtNLM"/>
    </source>
</evidence>
<sequence length="525" mass="57664">MEQPHVTVVIAAYNAMPYLTRCVDSVLGQSLAPEAVEVVAVDDGSTDGTGAELDRFARLHPERVRVVHQENSGGPAAPRNTGIGLARGRYVFFLDADDYLGPEALERMAAMADENGSDVVVGKLVGVGGRTPPTSMFRRDQPDADLYSSRVFWVLNPMKLFRRDLIERHGLRFPEDLTTGEDQIFVTRAYLHAAKISVLASYDCVYYVLRDDGGNLTTTVRNAPRPGGGSAGTFAAMLTLVAEHTPAGPRRDHLFTRLFQVNLQRALRGVRREHERDPERSRRMFAALHEPVARWYSEPAMARVPAIVRLQGELVRRGLYEETVAVVRYVRERRLALDARKGRKPVRWLAPADVTVENGRVFAHYPYFRDSRLGLPDDVFDVTHQVGARSFVRPRSVTVAQDRRDTRVLSVRGRRRTRLPAVALELTATRASDGRTVTAALPAPEPADGTGSTGSTGAQGGQGAGGAFTARIRVPQPGTWHLALRIAGSSTPELPLQTVRVESANPAHALRAWLGRSGRVARPAS</sequence>
<evidence type="ECO:0000259" key="2">
    <source>
        <dbReference type="Pfam" id="PF00535"/>
    </source>
</evidence>
<dbReference type="PANTHER" id="PTHR22916">
    <property type="entry name" value="GLYCOSYLTRANSFERASE"/>
    <property type="match status" value="1"/>
</dbReference>
<dbReference type="InterPro" id="IPR054028">
    <property type="entry name" value="TarS/TarP_linker"/>
</dbReference>
<evidence type="ECO:0000259" key="3">
    <source>
        <dbReference type="Pfam" id="PF22181"/>
    </source>
</evidence>
<protein>
    <recommendedName>
        <fullName evidence="6">Glycosyltransferase family 2 protein</fullName>
    </recommendedName>
</protein>
<comment type="caution">
    <text evidence="4">The sequence shown here is derived from an EMBL/GenBank/DDBJ whole genome shotgun (WGS) entry which is preliminary data.</text>
</comment>
<dbReference type="Pfam" id="PF00535">
    <property type="entry name" value="Glycos_transf_2"/>
    <property type="match status" value="1"/>
</dbReference>
<feature type="compositionally biased region" description="Gly residues" evidence="1">
    <location>
        <begin position="451"/>
        <end position="466"/>
    </location>
</feature>
<dbReference type="SUPFAM" id="SSF53448">
    <property type="entry name" value="Nucleotide-diphospho-sugar transferases"/>
    <property type="match status" value="1"/>
</dbReference>
<dbReference type="CDD" id="cd00761">
    <property type="entry name" value="Glyco_tranf_GTA_type"/>
    <property type="match status" value="1"/>
</dbReference>
<dbReference type="RefSeq" id="WP_344292267.1">
    <property type="nucleotide sequence ID" value="NZ_BAAAPF010000207.1"/>
</dbReference>
<accession>A0ABN2ZBB2</accession>
<dbReference type="Gene3D" id="3.90.550.10">
    <property type="entry name" value="Spore Coat Polysaccharide Biosynthesis Protein SpsA, Chain A"/>
    <property type="match status" value="1"/>
</dbReference>
<dbReference type="InterPro" id="IPR029044">
    <property type="entry name" value="Nucleotide-diphossugar_trans"/>
</dbReference>
<keyword evidence="5" id="KW-1185">Reference proteome</keyword>